<keyword evidence="2" id="KW-1185">Reference proteome</keyword>
<proteinExistence type="predicted"/>
<sequence length="107" mass="12315">FQLQVSTEIDKDDQDMFIGDVDALIGLQVSQCLWAYKGYTEEKELRQKGTVYCKIDLHVESFAMFLTSDTDIKAYYLKPSERQASLVFPCFLVSSLDSPIRIWNMTS</sequence>
<dbReference type="GeneID" id="25905291"/>
<accession>A0A0L0G1H4</accession>
<gene>
    <name evidence="1" type="ORF">SARC_04787</name>
</gene>
<dbReference type="EMBL" id="KQ241878">
    <property type="protein sequence ID" value="KNC82940.1"/>
    <property type="molecule type" value="Genomic_DNA"/>
</dbReference>
<dbReference type="RefSeq" id="XP_014156842.1">
    <property type="nucleotide sequence ID" value="XM_014301367.1"/>
</dbReference>
<feature type="non-terminal residue" evidence="1">
    <location>
        <position position="1"/>
    </location>
</feature>
<name>A0A0L0G1H4_9EUKA</name>
<dbReference type="AlphaFoldDB" id="A0A0L0G1H4"/>
<protein>
    <submittedName>
        <fullName evidence="1">Uncharacterized protein</fullName>
    </submittedName>
</protein>
<evidence type="ECO:0000313" key="1">
    <source>
        <dbReference type="EMBL" id="KNC82940.1"/>
    </source>
</evidence>
<evidence type="ECO:0000313" key="2">
    <source>
        <dbReference type="Proteomes" id="UP000054560"/>
    </source>
</evidence>
<reference evidence="1 2" key="1">
    <citation type="submission" date="2011-02" db="EMBL/GenBank/DDBJ databases">
        <title>The Genome Sequence of Sphaeroforma arctica JP610.</title>
        <authorList>
            <consortium name="The Broad Institute Genome Sequencing Platform"/>
            <person name="Russ C."/>
            <person name="Cuomo C."/>
            <person name="Young S.K."/>
            <person name="Zeng Q."/>
            <person name="Gargeya S."/>
            <person name="Alvarado L."/>
            <person name="Berlin A."/>
            <person name="Chapman S.B."/>
            <person name="Chen Z."/>
            <person name="Freedman E."/>
            <person name="Gellesch M."/>
            <person name="Goldberg J."/>
            <person name="Griggs A."/>
            <person name="Gujja S."/>
            <person name="Heilman E."/>
            <person name="Heiman D."/>
            <person name="Howarth C."/>
            <person name="Mehta T."/>
            <person name="Neiman D."/>
            <person name="Pearson M."/>
            <person name="Roberts A."/>
            <person name="Saif S."/>
            <person name="Shea T."/>
            <person name="Shenoy N."/>
            <person name="Sisk P."/>
            <person name="Stolte C."/>
            <person name="Sykes S."/>
            <person name="White J."/>
            <person name="Yandava C."/>
            <person name="Burger G."/>
            <person name="Gray M.W."/>
            <person name="Holland P.W.H."/>
            <person name="King N."/>
            <person name="Lang F.B.F."/>
            <person name="Roger A.J."/>
            <person name="Ruiz-Trillo I."/>
            <person name="Haas B."/>
            <person name="Nusbaum C."/>
            <person name="Birren B."/>
        </authorList>
    </citation>
    <scope>NUCLEOTIDE SEQUENCE [LARGE SCALE GENOMIC DNA]</scope>
    <source>
        <strain evidence="1 2">JP610</strain>
    </source>
</reference>
<organism evidence="1 2">
    <name type="scientific">Sphaeroforma arctica JP610</name>
    <dbReference type="NCBI Taxonomy" id="667725"/>
    <lineage>
        <taxon>Eukaryota</taxon>
        <taxon>Ichthyosporea</taxon>
        <taxon>Ichthyophonida</taxon>
        <taxon>Sphaeroforma</taxon>
    </lineage>
</organism>
<dbReference type="Proteomes" id="UP000054560">
    <property type="component" value="Unassembled WGS sequence"/>
</dbReference>